<evidence type="ECO:0000313" key="4">
    <source>
        <dbReference type="Proteomes" id="UP000266239"/>
    </source>
</evidence>
<accession>A0A397AD43</accession>
<protein>
    <recommendedName>
        <fullName evidence="2">NTF2 domain-containing protein</fullName>
    </recommendedName>
</protein>
<comment type="caution">
    <text evidence="3">The sequence shown here is derived from an EMBL/GenBank/DDBJ whole genome shotgun (WGS) entry which is preliminary data.</text>
</comment>
<dbReference type="GO" id="GO:0006913">
    <property type="term" value="P:nucleocytoplasmic transport"/>
    <property type="evidence" value="ECO:0007669"/>
    <property type="project" value="InterPro"/>
</dbReference>
<dbReference type="Pfam" id="PF02136">
    <property type="entry name" value="NTF2"/>
    <property type="match status" value="1"/>
</dbReference>
<dbReference type="SUPFAM" id="SSF54427">
    <property type="entry name" value="NTF2-like"/>
    <property type="match status" value="1"/>
</dbReference>
<dbReference type="PANTHER" id="PTHR12612">
    <property type="entry name" value="NUCLEAR TRANSPORT FACTOR 2"/>
    <property type="match status" value="1"/>
</dbReference>
<dbReference type="InterPro" id="IPR045875">
    <property type="entry name" value="NTF2"/>
</dbReference>
<dbReference type="PROSITE" id="PS50177">
    <property type="entry name" value="NTF2_DOMAIN"/>
    <property type="match status" value="1"/>
</dbReference>
<dbReference type="InterPro" id="IPR002075">
    <property type="entry name" value="NTF2_dom"/>
</dbReference>
<dbReference type="Proteomes" id="UP000266239">
    <property type="component" value="Unassembled WGS sequence"/>
</dbReference>
<proteinExistence type="predicted"/>
<evidence type="ECO:0000259" key="2">
    <source>
        <dbReference type="PROSITE" id="PS50177"/>
    </source>
</evidence>
<dbReference type="EMBL" id="QUTA01008469">
    <property type="protein sequence ID" value="RHY03587.1"/>
    <property type="molecule type" value="Genomic_DNA"/>
</dbReference>
<dbReference type="AlphaFoldDB" id="A0A397AD43"/>
<organism evidence="3 4">
    <name type="scientific">Aphanomyces astaci</name>
    <name type="common">Crayfish plague agent</name>
    <dbReference type="NCBI Taxonomy" id="112090"/>
    <lineage>
        <taxon>Eukaryota</taxon>
        <taxon>Sar</taxon>
        <taxon>Stramenopiles</taxon>
        <taxon>Oomycota</taxon>
        <taxon>Saprolegniomycetes</taxon>
        <taxon>Saprolegniales</taxon>
        <taxon>Verrucalvaceae</taxon>
        <taxon>Aphanomyces</taxon>
    </lineage>
</organism>
<dbReference type="VEuPathDB" id="FungiDB:H257_09277"/>
<feature type="coiled-coil region" evidence="1">
    <location>
        <begin position="86"/>
        <end position="131"/>
    </location>
</feature>
<evidence type="ECO:0000313" key="3">
    <source>
        <dbReference type="EMBL" id="RHY03587.1"/>
    </source>
</evidence>
<dbReference type="InterPro" id="IPR032710">
    <property type="entry name" value="NTF2-like_dom_sf"/>
</dbReference>
<dbReference type="Gene3D" id="3.10.450.50">
    <property type="match status" value="1"/>
</dbReference>
<keyword evidence="1" id="KW-0175">Coiled coil</keyword>
<dbReference type="VEuPathDB" id="FungiDB:H257_09278"/>
<dbReference type="InterPro" id="IPR018222">
    <property type="entry name" value="Nuclear_transport_factor_2_euk"/>
</dbReference>
<sequence>MSATEIGTQFVKFYYDTFDNNRAGLAPLYTANSTLTFETATLQGQAAIIGKFNELPKTQHKTETISELDKLVARVKQKQALCNELVKHYNKELQHIENESKKIHERYDPLCKRLEQRLLEQETQKRQYDEISKSFGEVILHTTKTRLKNSQTDGIRNLRREANKELTDSRGFASDVIRSKRHTIIISLSETVTTVREVMSREHLLGDDDESIVLARLGAVGSITIDGWSSAYDDAYPKALKGVGTSRCSVSKVSRDNESSAAK</sequence>
<reference evidence="3 4" key="1">
    <citation type="submission" date="2018-08" db="EMBL/GenBank/DDBJ databases">
        <title>Aphanomyces genome sequencing and annotation.</title>
        <authorList>
            <person name="Minardi D."/>
            <person name="Oidtmann B."/>
            <person name="Van Der Giezen M."/>
            <person name="Studholme D.J."/>
        </authorList>
    </citation>
    <scope>NUCLEOTIDE SEQUENCE [LARGE SCALE GENOMIC DNA]</scope>
    <source>
        <strain evidence="3 4">Yx</strain>
    </source>
</reference>
<gene>
    <name evidence="3" type="ORF">DYB25_006039</name>
</gene>
<evidence type="ECO:0000256" key="1">
    <source>
        <dbReference type="SAM" id="Coils"/>
    </source>
</evidence>
<feature type="domain" description="NTF2" evidence="2">
    <location>
        <begin position="6"/>
        <end position="65"/>
    </location>
</feature>
<name>A0A397AD43_APHAT</name>